<protein>
    <submittedName>
        <fullName evidence="1">Uncharacterized protein</fullName>
    </submittedName>
</protein>
<reference evidence="1 2" key="1">
    <citation type="submission" date="2018-01" db="EMBL/GenBank/DDBJ databases">
        <title>Draft genome sequence of Jiangella sp. GTF31.</title>
        <authorList>
            <person name="Sahin N."/>
            <person name="Ay H."/>
            <person name="Saygin H."/>
        </authorList>
    </citation>
    <scope>NUCLEOTIDE SEQUENCE [LARGE SCALE GENOMIC DNA]</scope>
    <source>
        <strain evidence="1 2">GTF31</strain>
    </source>
</reference>
<organism evidence="1 2">
    <name type="scientific">Jiangella anatolica</name>
    <dbReference type="NCBI Taxonomy" id="2670374"/>
    <lineage>
        <taxon>Bacteria</taxon>
        <taxon>Bacillati</taxon>
        <taxon>Actinomycetota</taxon>
        <taxon>Actinomycetes</taxon>
        <taxon>Jiangellales</taxon>
        <taxon>Jiangellaceae</taxon>
        <taxon>Jiangella</taxon>
    </lineage>
</organism>
<comment type="caution">
    <text evidence="1">The sequence shown here is derived from an EMBL/GenBank/DDBJ whole genome shotgun (WGS) entry which is preliminary data.</text>
</comment>
<gene>
    <name evidence="1" type="ORF">C1I92_09875</name>
</gene>
<evidence type="ECO:0000313" key="2">
    <source>
        <dbReference type="Proteomes" id="UP000248764"/>
    </source>
</evidence>
<name>A0A2W2BW32_9ACTN</name>
<dbReference type="AlphaFoldDB" id="A0A2W2BW32"/>
<evidence type="ECO:0000313" key="1">
    <source>
        <dbReference type="EMBL" id="PZF84148.1"/>
    </source>
</evidence>
<keyword evidence="2" id="KW-1185">Reference proteome</keyword>
<dbReference type="EMBL" id="POTW01000018">
    <property type="protein sequence ID" value="PZF84148.1"/>
    <property type="molecule type" value="Genomic_DNA"/>
</dbReference>
<dbReference type="Proteomes" id="UP000248764">
    <property type="component" value="Unassembled WGS sequence"/>
</dbReference>
<accession>A0A2W2BW32</accession>
<proteinExistence type="predicted"/>
<sequence>MVERKVLYCDLCSEMPAVRVVITIGDDKGAKDLCEKCREPAQTLLDRFQSKSSAGTVSFADVKHEL</sequence>